<comment type="caution">
    <text evidence="1">The sequence shown here is derived from an EMBL/GenBank/DDBJ whole genome shotgun (WGS) entry which is preliminary data.</text>
</comment>
<keyword evidence="2" id="KW-1185">Reference proteome</keyword>
<feature type="non-terminal residue" evidence="1">
    <location>
        <position position="451"/>
    </location>
</feature>
<dbReference type="EMBL" id="MQWA01000001">
    <property type="protein sequence ID" value="PQJ27619.1"/>
    <property type="molecule type" value="Genomic_DNA"/>
</dbReference>
<accession>A0A2S7TY07</accession>
<dbReference type="Gene3D" id="2.60.40.3440">
    <property type="match status" value="1"/>
</dbReference>
<dbReference type="AlphaFoldDB" id="A0A2S7TY07"/>
<gene>
    <name evidence="1" type="ORF">BSZ32_03315</name>
</gene>
<evidence type="ECO:0000313" key="2">
    <source>
        <dbReference type="Proteomes" id="UP000239907"/>
    </source>
</evidence>
<proteinExistence type="predicted"/>
<protein>
    <submittedName>
        <fullName evidence="1">Uncharacterized protein</fullName>
    </submittedName>
</protein>
<dbReference type="Proteomes" id="UP000239907">
    <property type="component" value="Unassembled WGS sequence"/>
</dbReference>
<name>A0A2S7TY07_9BACT</name>
<organism evidence="1 2">
    <name type="scientific">Rubritalea profundi</name>
    <dbReference type="NCBI Taxonomy" id="1658618"/>
    <lineage>
        <taxon>Bacteria</taxon>
        <taxon>Pseudomonadati</taxon>
        <taxon>Verrucomicrobiota</taxon>
        <taxon>Verrucomicrobiia</taxon>
        <taxon>Verrucomicrobiales</taxon>
        <taxon>Rubritaleaceae</taxon>
        <taxon>Rubritalea</taxon>
    </lineage>
</organism>
<sequence length="451" mass="49874">PTGDTHPSTNGAYIAAASVYTRIWGKSAAESSHNPLPAVAATVQTTVTANIGVQQYTGKFSFQNPYLILDDKRRSIFFENRGSSTENGVQSACKSTIAESKIGFEAGAEPYAWNHGRQGGSKSYRIDASQWQLGFGYWFRWNTWGKPIPTANDNHIGQIYDEYKFANYMRRQGSTARIVPWRLLWAQLHQVYPDLNPILDNAGHLSYGHGHAMPRYMYTIYSGRCPLEVKPSPMTANWQAQKIGYETAWRVGRCQMRAPGFKVMPSSVNAHTVTPTTAETMSVQFILPPEKPVTVQVSVSNAAANVHPKYLTFTPSNYDTAQFVHVQGLPGASASEPFNVQFDTVSEDLVYHELNDSWSYSTERSSVETVTVIDQADRSLTIPNRNATIIPLNVSGSAPSNTTFFHSLHGSISWFGENVIYTPAVDFVGTESFSFAVNQSGTLTRGHVTIT</sequence>
<evidence type="ECO:0000313" key="1">
    <source>
        <dbReference type="EMBL" id="PQJ27619.1"/>
    </source>
</evidence>
<reference evidence="1 2" key="1">
    <citation type="submission" date="2016-12" db="EMBL/GenBank/DDBJ databases">
        <title>Study of bacterial adaptation to deep sea.</title>
        <authorList>
            <person name="Song J."/>
            <person name="Yoshizawa S."/>
            <person name="Kogure K."/>
        </authorList>
    </citation>
    <scope>NUCLEOTIDE SEQUENCE [LARGE SCALE GENOMIC DNA]</scope>
    <source>
        <strain evidence="1 2">SAORIC-165</strain>
    </source>
</reference>
<feature type="non-terminal residue" evidence="1">
    <location>
        <position position="1"/>
    </location>
</feature>